<dbReference type="EMBL" id="ML143471">
    <property type="protein sequence ID" value="TBU24861.1"/>
    <property type="molecule type" value="Genomic_DNA"/>
</dbReference>
<dbReference type="OrthoDB" id="2757744at2759"/>
<feature type="region of interest" description="Disordered" evidence="1">
    <location>
        <begin position="126"/>
        <end position="151"/>
    </location>
</feature>
<sequence length="242" mass="26570">MTGTVHSQAPFELRAGKPKCGVDFLTFIFPPPSPMQTQIMDRDDEAVSYEVLEQFCGIRAGTMRRMAAKNEPQNAFLSLGGCRRPRFLTFGWCMCPTEIPHCYTIKTYKRGGEAIADTITFRDNSAKYPRTPPAADTPISQPTSGSAGTDDACARPLPQRAIVQAGVDLPSPTLLRAHAAITGVLELSGAGDVFFDLFRLCFWSDSPYPPTSGTPFWESVVAYEGQDICWEVDAHNPLDPEE</sequence>
<accession>A0A4Q9MGA2</accession>
<dbReference type="Proteomes" id="UP000292957">
    <property type="component" value="Unassembled WGS sequence"/>
</dbReference>
<name>A0A4Q9MGA2_9APHY</name>
<feature type="compositionally biased region" description="Polar residues" evidence="1">
    <location>
        <begin position="138"/>
        <end position="147"/>
    </location>
</feature>
<reference evidence="2" key="1">
    <citation type="submission" date="2019-01" db="EMBL/GenBank/DDBJ databases">
        <title>Draft genome sequences of three monokaryotic isolates of the white-rot basidiomycete fungus Dichomitus squalens.</title>
        <authorList>
            <consortium name="DOE Joint Genome Institute"/>
            <person name="Lopez S.C."/>
            <person name="Andreopoulos B."/>
            <person name="Pangilinan J."/>
            <person name="Lipzen A."/>
            <person name="Riley R."/>
            <person name="Ahrendt S."/>
            <person name="Ng V."/>
            <person name="Barry K."/>
            <person name="Daum C."/>
            <person name="Grigoriev I.V."/>
            <person name="Hilden K.S."/>
            <person name="Makela M.R."/>
            <person name="de Vries R.P."/>
        </authorList>
    </citation>
    <scope>NUCLEOTIDE SEQUENCE [LARGE SCALE GENOMIC DNA]</scope>
    <source>
        <strain evidence="2">OM18370.1</strain>
    </source>
</reference>
<dbReference type="AlphaFoldDB" id="A0A4Q9MGA2"/>
<evidence type="ECO:0000313" key="2">
    <source>
        <dbReference type="EMBL" id="TBU24861.1"/>
    </source>
</evidence>
<evidence type="ECO:0000256" key="1">
    <source>
        <dbReference type="SAM" id="MobiDB-lite"/>
    </source>
</evidence>
<gene>
    <name evidence="2" type="ORF">BD311DRAFT_809632</name>
</gene>
<protein>
    <submittedName>
        <fullName evidence="2">Uncharacterized protein</fullName>
    </submittedName>
</protein>
<organism evidence="2">
    <name type="scientific">Dichomitus squalens</name>
    <dbReference type="NCBI Taxonomy" id="114155"/>
    <lineage>
        <taxon>Eukaryota</taxon>
        <taxon>Fungi</taxon>
        <taxon>Dikarya</taxon>
        <taxon>Basidiomycota</taxon>
        <taxon>Agaricomycotina</taxon>
        <taxon>Agaricomycetes</taxon>
        <taxon>Polyporales</taxon>
        <taxon>Polyporaceae</taxon>
        <taxon>Dichomitus</taxon>
    </lineage>
</organism>
<proteinExistence type="predicted"/>